<dbReference type="InterPro" id="IPR011041">
    <property type="entry name" value="Quinoprot_gluc/sorb_DH_b-prop"/>
</dbReference>
<evidence type="ECO:0000259" key="1">
    <source>
        <dbReference type="Pfam" id="PF07995"/>
    </source>
</evidence>
<sequence length="392" mass="43266">MGYPPPGAANLLRHSFRIISISLFNIITMKPSFLLLLLTLLTMLACKRDNDPPQNPVALTDKVLAENLRLPWEILWGPDNHIWMTERGGRISRVNPATGAVSPLLTISEVVEQGEGGLLGMALHPDFNANPQVFIAYNYDNGGYREKIVRYNYSNGSLTNAVTILDNLAAARNHNGCRLVFGPDKKLYISTGDAENQSSAQNTSSLNGKILRIETDGSIPSDNPIAGSAIWSTGHRNAQGLVWHNNILYSSEHGPSNDDEINIIQKGRNYGWPNVHGFCNTSAEQTFCAANNVAEPLQVWTPTIATCGLEFYNKDRIPQWKNSLLLCTLKGSTLYQLELNNAGTSITNTVTFLANKYGRLRDICISPEGKVYVCTSNTNNDKIIEIDRTETE</sequence>
<name>A0A4Q7MV13_9BACT</name>
<gene>
    <name evidence="2" type="ORF">EV199_4680</name>
</gene>
<reference evidence="2 3" key="1">
    <citation type="submission" date="2019-02" db="EMBL/GenBank/DDBJ databases">
        <title>Genomic Encyclopedia of Type Strains, Phase IV (KMG-IV): sequencing the most valuable type-strain genomes for metagenomic binning, comparative biology and taxonomic classification.</title>
        <authorList>
            <person name="Goeker M."/>
        </authorList>
    </citation>
    <scope>NUCLEOTIDE SEQUENCE [LARGE SCALE GENOMIC DNA]</scope>
    <source>
        <strain evidence="2 3">DSM 18116</strain>
    </source>
</reference>
<proteinExistence type="predicted"/>
<keyword evidence="3" id="KW-1185">Reference proteome</keyword>
<feature type="domain" description="Glucose/Sorbosone dehydrogenase" evidence="1">
    <location>
        <begin position="69"/>
        <end position="380"/>
    </location>
</feature>
<dbReference type="PANTHER" id="PTHR19328:SF13">
    <property type="entry name" value="HIPL1 PROTEIN"/>
    <property type="match status" value="1"/>
</dbReference>
<organism evidence="2 3">
    <name type="scientific">Pseudobacter ginsenosidimutans</name>
    <dbReference type="NCBI Taxonomy" id="661488"/>
    <lineage>
        <taxon>Bacteria</taxon>
        <taxon>Pseudomonadati</taxon>
        <taxon>Bacteroidota</taxon>
        <taxon>Chitinophagia</taxon>
        <taxon>Chitinophagales</taxon>
        <taxon>Chitinophagaceae</taxon>
        <taxon>Pseudobacter</taxon>
    </lineage>
</organism>
<accession>A0A4Q7MV13</accession>
<protein>
    <submittedName>
        <fullName evidence="2">Glucose/arabinose dehydrogenase</fullName>
    </submittedName>
</protein>
<dbReference type="Gene3D" id="2.120.10.30">
    <property type="entry name" value="TolB, C-terminal domain"/>
    <property type="match status" value="1"/>
</dbReference>
<comment type="caution">
    <text evidence="2">The sequence shown here is derived from an EMBL/GenBank/DDBJ whole genome shotgun (WGS) entry which is preliminary data.</text>
</comment>
<dbReference type="InterPro" id="IPR011042">
    <property type="entry name" value="6-blade_b-propeller_TolB-like"/>
</dbReference>
<dbReference type="SUPFAM" id="SSF50952">
    <property type="entry name" value="Soluble quinoprotein glucose dehydrogenase"/>
    <property type="match status" value="1"/>
</dbReference>
<dbReference type="AlphaFoldDB" id="A0A4Q7MV13"/>
<dbReference type="Proteomes" id="UP000293874">
    <property type="component" value="Unassembled WGS sequence"/>
</dbReference>
<dbReference type="InterPro" id="IPR012938">
    <property type="entry name" value="Glc/Sorbosone_DH"/>
</dbReference>
<dbReference type="EMBL" id="SGXA01000002">
    <property type="protein sequence ID" value="RZS72755.1"/>
    <property type="molecule type" value="Genomic_DNA"/>
</dbReference>
<dbReference type="Pfam" id="PF07995">
    <property type="entry name" value="GSDH"/>
    <property type="match status" value="1"/>
</dbReference>
<evidence type="ECO:0000313" key="2">
    <source>
        <dbReference type="EMBL" id="RZS72755.1"/>
    </source>
</evidence>
<evidence type="ECO:0000313" key="3">
    <source>
        <dbReference type="Proteomes" id="UP000293874"/>
    </source>
</evidence>
<dbReference type="PANTHER" id="PTHR19328">
    <property type="entry name" value="HEDGEHOG-INTERACTING PROTEIN"/>
    <property type="match status" value="1"/>
</dbReference>